<name>A0AAV4QPR8_9ARAC</name>
<dbReference type="Proteomes" id="UP001054837">
    <property type="component" value="Unassembled WGS sequence"/>
</dbReference>
<reference evidence="1 2" key="1">
    <citation type="submission" date="2021-06" db="EMBL/GenBank/DDBJ databases">
        <title>Caerostris darwini draft genome.</title>
        <authorList>
            <person name="Kono N."/>
            <person name="Arakawa K."/>
        </authorList>
    </citation>
    <scope>NUCLEOTIDE SEQUENCE [LARGE SCALE GENOMIC DNA]</scope>
</reference>
<comment type="caution">
    <text evidence="1">The sequence shown here is derived from an EMBL/GenBank/DDBJ whole genome shotgun (WGS) entry which is preliminary data.</text>
</comment>
<keyword evidence="2" id="KW-1185">Reference proteome</keyword>
<evidence type="ECO:0000313" key="2">
    <source>
        <dbReference type="Proteomes" id="UP001054837"/>
    </source>
</evidence>
<organism evidence="1 2">
    <name type="scientific">Caerostris darwini</name>
    <dbReference type="NCBI Taxonomy" id="1538125"/>
    <lineage>
        <taxon>Eukaryota</taxon>
        <taxon>Metazoa</taxon>
        <taxon>Ecdysozoa</taxon>
        <taxon>Arthropoda</taxon>
        <taxon>Chelicerata</taxon>
        <taxon>Arachnida</taxon>
        <taxon>Araneae</taxon>
        <taxon>Araneomorphae</taxon>
        <taxon>Entelegynae</taxon>
        <taxon>Araneoidea</taxon>
        <taxon>Araneidae</taxon>
        <taxon>Caerostris</taxon>
    </lineage>
</organism>
<evidence type="ECO:0000313" key="1">
    <source>
        <dbReference type="EMBL" id="GIY10076.1"/>
    </source>
</evidence>
<dbReference type="AlphaFoldDB" id="A0AAV4QPR8"/>
<sequence length="129" mass="14408">MRSPSTSLTSSLQIFPILKRTRLLTSRYFVQQFVHKGPHCEAIKGLCVRGDGHRALDSQMLDKFDLIDRFISPSLKSYVFTDVTKDSKFGRVSGSVHIAQKVTCHKTAIWIRATGKGKGENEIGVGEKI</sequence>
<protein>
    <submittedName>
        <fullName evidence="1">Uncharacterized protein</fullName>
    </submittedName>
</protein>
<gene>
    <name evidence="1" type="ORF">CDAR_550781</name>
</gene>
<proteinExistence type="predicted"/>
<dbReference type="EMBL" id="BPLQ01004710">
    <property type="protein sequence ID" value="GIY10076.1"/>
    <property type="molecule type" value="Genomic_DNA"/>
</dbReference>
<accession>A0AAV4QPR8</accession>